<evidence type="ECO:0000256" key="3">
    <source>
        <dbReference type="ARBA" id="ARBA00022989"/>
    </source>
</evidence>
<proteinExistence type="predicted"/>
<dbReference type="Pfam" id="PF04932">
    <property type="entry name" value="Wzy_C"/>
    <property type="match status" value="1"/>
</dbReference>
<dbReference type="PANTHER" id="PTHR37422">
    <property type="entry name" value="TEICHURONIC ACID BIOSYNTHESIS PROTEIN TUAE"/>
    <property type="match status" value="1"/>
</dbReference>
<feature type="transmembrane region" description="Helical" evidence="5">
    <location>
        <begin position="56"/>
        <end position="74"/>
    </location>
</feature>
<dbReference type="PANTHER" id="PTHR37422:SF17">
    <property type="entry name" value="O-ANTIGEN LIGASE"/>
    <property type="match status" value="1"/>
</dbReference>
<organism evidence="7 8">
    <name type="scientific">Bacillus lumedeiriae</name>
    <dbReference type="NCBI Taxonomy" id="3058829"/>
    <lineage>
        <taxon>Bacteria</taxon>
        <taxon>Bacillati</taxon>
        <taxon>Bacillota</taxon>
        <taxon>Bacilli</taxon>
        <taxon>Bacillales</taxon>
        <taxon>Bacillaceae</taxon>
        <taxon>Bacillus</taxon>
    </lineage>
</organism>
<feature type="transmembrane region" description="Helical" evidence="5">
    <location>
        <begin position="86"/>
        <end position="109"/>
    </location>
</feature>
<comment type="caution">
    <text evidence="7">The sequence shown here is derived from an EMBL/GenBank/DDBJ whole genome shotgun (WGS) entry which is preliminary data.</text>
</comment>
<feature type="transmembrane region" description="Helical" evidence="5">
    <location>
        <begin position="176"/>
        <end position="195"/>
    </location>
</feature>
<gene>
    <name evidence="7" type="ORF">QYG89_09705</name>
</gene>
<name>A0ABW8IB99_9BACI</name>
<sequence length="358" mass="40580">MTIAFLVLLKGLSKQELKYVINRQVIIMILLYAIIAIQLINSITGQLGVSGMLKGLFYPISFFYTCLLVPHFILKMKMESRFAHLLIYTGLCFSAYTLIYSGMMSIPSFDIPSLQTAQFIYVHSLIDSNYQGAIVSISSVMCLYMIFIKHPMKIVYLMIFSINFFNLIVLSSRASMLAVMISLFLFIFLLGSRLLRASTIAALLLIIICYPMWQGFIFSNDVLYNNVFDAERGSTGRVEIWKEVWGRVSNHIMIGMGSDKIEVEVAGYYVQSSHNSFLDFLISHGFVVLCLYVIIFIIAIVKSISTIKYEPFFFILISLLVIMNFTTHNVGGVSYIPQVLGILLGFIYIQRKPTKAAE</sequence>
<dbReference type="InterPro" id="IPR051533">
    <property type="entry name" value="WaaL-like"/>
</dbReference>
<accession>A0ABW8IB99</accession>
<reference evidence="7 8" key="1">
    <citation type="submission" date="2023-07" db="EMBL/GenBank/DDBJ databases">
        <title>Bacillus lucianemedeirus sp. nov, a new species isolated from an immunobiological production facility.</title>
        <authorList>
            <person name="Costa L.V."/>
            <person name="Miranda R.V.S.L."/>
            <person name="Brandao M.L.L."/>
            <person name="Reis C.M.F."/>
            <person name="Frazao A.M."/>
            <person name="Cruz F.V."/>
            <person name="Baio P.V.P."/>
            <person name="Veras J.F.C."/>
            <person name="Ramos J.N."/>
            <person name="Vieira V."/>
        </authorList>
    </citation>
    <scope>NUCLEOTIDE SEQUENCE [LARGE SCALE GENOMIC DNA]</scope>
    <source>
        <strain evidence="7 8">B190/17</strain>
    </source>
</reference>
<feature type="domain" description="O-antigen ligase-related" evidence="6">
    <location>
        <begin position="160"/>
        <end position="293"/>
    </location>
</feature>
<evidence type="ECO:0000313" key="8">
    <source>
        <dbReference type="Proteomes" id="UP001619911"/>
    </source>
</evidence>
<comment type="subcellular location">
    <subcellularLocation>
        <location evidence="1">Membrane</location>
        <topology evidence="1">Multi-pass membrane protein</topology>
    </subcellularLocation>
</comment>
<feature type="transmembrane region" description="Helical" evidence="5">
    <location>
        <begin position="200"/>
        <end position="218"/>
    </location>
</feature>
<dbReference type="EMBL" id="JAUIYO010000006">
    <property type="protein sequence ID" value="MFK2825936.1"/>
    <property type="molecule type" value="Genomic_DNA"/>
</dbReference>
<evidence type="ECO:0000256" key="5">
    <source>
        <dbReference type="SAM" id="Phobius"/>
    </source>
</evidence>
<evidence type="ECO:0000313" key="7">
    <source>
        <dbReference type="EMBL" id="MFK2825936.1"/>
    </source>
</evidence>
<protein>
    <submittedName>
        <fullName evidence="7">O-antigen ligase family protein</fullName>
    </submittedName>
</protein>
<evidence type="ECO:0000256" key="4">
    <source>
        <dbReference type="ARBA" id="ARBA00023136"/>
    </source>
</evidence>
<evidence type="ECO:0000256" key="2">
    <source>
        <dbReference type="ARBA" id="ARBA00022692"/>
    </source>
</evidence>
<dbReference type="InterPro" id="IPR007016">
    <property type="entry name" value="O-antigen_ligase-rel_domated"/>
</dbReference>
<evidence type="ECO:0000256" key="1">
    <source>
        <dbReference type="ARBA" id="ARBA00004141"/>
    </source>
</evidence>
<feature type="transmembrane region" description="Helical" evidence="5">
    <location>
        <begin position="281"/>
        <end position="301"/>
    </location>
</feature>
<dbReference type="RefSeq" id="WP_404316810.1">
    <property type="nucleotide sequence ID" value="NZ_JAUIYO010000006.1"/>
</dbReference>
<keyword evidence="8" id="KW-1185">Reference proteome</keyword>
<feature type="transmembrane region" description="Helical" evidence="5">
    <location>
        <begin position="25"/>
        <end position="44"/>
    </location>
</feature>
<feature type="transmembrane region" description="Helical" evidence="5">
    <location>
        <begin position="154"/>
        <end position="170"/>
    </location>
</feature>
<feature type="transmembrane region" description="Helical" evidence="5">
    <location>
        <begin position="332"/>
        <end position="349"/>
    </location>
</feature>
<feature type="transmembrane region" description="Helical" evidence="5">
    <location>
        <begin position="129"/>
        <end position="147"/>
    </location>
</feature>
<keyword evidence="4 5" id="KW-0472">Membrane</keyword>
<keyword evidence="7" id="KW-0436">Ligase</keyword>
<dbReference type="Proteomes" id="UP001619911">
    <property type="component" value="Unassembled WGS sequence"/>
</dbReference>
<evidence type="ECO:0000259" key="6">
    <source>
        <dbReference type="Pfam" id="PF04932"/>
    </source>
</evidence>
<dbReference type="GO" id="GO:0016874">
    <property type="term" value="F:ligase activity"/>
    <property type="evidence" value="ECO:0007669"/>
    <property type="project" value="UniProtKB-KW"/>
</dbReference>
<keyword evidence="2 5" id="KW-0812">Transmembrane</keyword>
<feature type="transmembrane region" description="Helical" evidence="5">
    <location>
        <begin position="308"/>
        <end position="326"/>
    </location>
</feature>
<keyword evidence="3 5" id="KW-1133">Transmembrane helix</keyword>